<keyword evidence="16" id="KW-1185">Reference proteome</keyword>
<dbReference type="InterPro" id="IPR007704">
    <property type="entry name" value="PIG-M"/>
</dbReference>
<feature type="transmembrane region" description="Helical" evidence="13">
    <location>
        <begin position="323"/>
        <end position="342"/>
    </location>
</feature>
<dbReference type="PANTHER" id="PTHR12886">
    <property type="entry name" value="PIG-M MANNOSYLTRANSFERASE"/>
    <property type="match status" value="1"/>
</dbReference>
<comment type="similarity">
    <text evidence="3 13">Belongs to the PIGM family.</text>
</comment>
<feature type="transmembrane region" description="Helical" evidence="13">
    <location>
        <begin position="59"/>
        <end position="76"/>
    </location>
</feature>
<dbReference type="AlphaFoldDB" id="A0A4P9ZUF6"/>
<evidence type="ECO:0000256" key="2">
    <source>
        <dbReference type="ARBA" id="ARBA00004687"/>
    </source>
</evidence>
<dbReference type="GO" id="GO:1990529">
    <property type="term" value="C:glycosylphosphatidylinositol-mannosyltransferase I complex"/>
    <property type="evidence" value="ECO:0007669"/>
    <property type="project" value="TreeGrafter"/>
</dbReference>
<keyword evidence="10 13" id="KW-1133">Transmembrane helix</keyword>
<evidence type="ECO:0000256" key="4">
    <source>
        <dbReference type="ARBA" id="ARBA00013797"/>
    </source>
</evidence>
<dbReference type="PANTHER" id="PTHR12886:SF0">
    <property type="entry name" value="GPI MANNOSYLTRANSFERASE 1"/>
    <property type="match status" value="1"/>
</dbReference>
<evidence type="ECO:0000256" key="5">
    <source>
        <dbReference type="ARBA" id="ARBA00022502"/>
    </source>
</evidence>
<protein>
    <recommendedName>
        <fullName evidence="4 13">GPI mannosyltransferase 1</fullName>
        <ecNumber evidence="13">2.4.1.-</ecNumber>
    </recommendedName>
    <alternativeName>
        <fullName evidence="13">GPI mannosyltransferase I</fullName>
    </alternativeName>
</protein>
<accession>A0A4P9ZUF6</accession>
<evidence type="ECO:0000256" key="12">
    <source>
        <dbReference type="ARBA" id="ARBA00025399"/>
    </source>
</evidence>
<evidence type="ECO:0000256" key="1">
    <source>
        <dbReference type="ARBA" id="ARBA00004477"/>
    </source>
</evidence>
<dbReference type="EC" id="2.4.1.-" evidence="13"/>
<feature type="transmembrane region" description="Helical" evidence="13">
    <location>
        <begin position="178"/>
        <end position="202"/>
    </location>
</feature>
<comment type="function">
    <text evidence="12 13">Mannosyltransferase involved in glycosylphosphatidylinositol-anchor biosynthesis. Transfers the first alpha-1,4-mannose to GlcN-acyl-PI during GPI precursor assembly. Required for cell wall integrity.</text>
</comment>
<evidence type="ECO:0000256" key="3">
    <source>
        <dbReference type="ARBA" id="ARBA00011071"/>
    </source>
</evidence>
<evidence type="ECO:0000256" key="14">
    <source>
        <dbReference type="SAM" id="SignalP"/>
    </source>
</evidence>
<sequence>MWTLRQLLLSAALLRLVLLVYGLWQDEHFVVKYTDVDYRVFTDAARFVWQGQSPYERSTYRYTPLLAWLLIPNVTLHPAFGKLIFVAADLAVGYLMAQVVATRPLPAAEAPPSALARAWYRRNPLASIPPALLPITLIWLWNPMVANISTRGNAESLMGFLVLLTLYCLSRGCHRSAALLYGLSVHFKIYPILLALPLMVALRCYPSYLGHRLDPTATTWWKYINRYQIEFALLSASVFFLLNAAMYALYGFPFLHETYLYHIVRKDHRHNFSIWFYPIYLMYQQSPQGLASALLAFIPQFGLSLFLGVLYADDLFFSGFMQIFTFVAYNKVVTSQYFMWYFSLLPMVLPAVRASFLWRGAVWLGAWIVGQLLWLQFAFLLEFRGENTYLALWGAGVVFFLINNWLIWQVARYYTPQPTFTPSGLVQRAKIA</sequence>
<keyword evidence="9 13" id="KW-0256">Endoplasmic reticulum</keyword>
<keyword evidence="11 13" id="KW-0472">Membrane</keyword>
<evidence type="ECO:0000256" key="10">
    <source>
        <dbReference type="ARBA" id="ARBA00022989"/>
    </source>
</evidence>
<dbReference type="GO" id="GO:0006506">
    <property type="term" value="P:GPI anchor biosynthetic process"/>
    <property type="evidence" value="ECO:0007669"/>
    <property type="project" value="UniProtKB-UniPathway"/>
</dbReference>
<reference evidence="16" key="1">
    <citation type="journal article" date="2018" name="Nat. Microbiol.">
        <title>Leveraging single-cell genomics to expand the fungal tree of life.</title>
        <authorList>
            <person name="Ahrendt S.R."/>
            <person name="Quandt C.A."/>
            <person name="Ciobanu D."/>
            <person name="Clum A."/>
            <person name="Salamov A."/>
            <person name="Andreopoulos B."/>
            <person name="Cheng J.F."/>
            <person name="Woyke T."/>
            <person name="Pelin A."/>
            <person name="Henrissat B."/>
            <person name="Reynolds N.K."/>
            <person name="Benny G.L."/>
            <person name="Smith M.E."/>
            <person name="James T.Y."/>
            <person name="Grigoriev I.V."/>
        </authorList>
    </citation>
    <scope>NUCLEOTIDE SEQUENCE [LARGE SCALE GENOMIC DNA]</scope>
    <source>
        <strain evidence="16">RSA 468</strain>
    </source>
</reference>
<proteinExistence type="inferred from homology"/>
<keyword evidence="8 13" id="KW-0812">Transmembrane</keyword>
<name>A0A4P9ZUF6_9FUNG</name>
<evidence type="ECO:0000256" key="6">
    <source>
        <dbReference type="ARBA" id="ARBA00022676"/>
    </source>
</evidence>
<evidence type="ECO:0000256" key="9">
    <source>
        <dbReference type="ARBA" id="ARBA00022824"/>
    </source>
</evidence>
<feature type="transmembrane region" description="Helical" evidence="13">
    <location>
        <begin position="125"/>
        <end position="142"/>
    </location>
</feature>
<dbReference type="OrthoDB" id="1741594at2759"/>
<feature type="transmembrane region" description="Helical" evidence="13">
    <location>
        <begin position="290"/>
        <end position="311"/>
    </location>
</feature>
<gene>
    <name evidence="15" type="ORF">BJ085DRAFT_18861</name>
</gene>
<dbReference type="Proteomes" id="UP000268162">
    <property type="component" value="Unassembled WGS sequence"/>
</dbReference>
<feature type="transmembrane region" description="Helical" evidence="13">
    <location>
        <begin position="231"/>
        <end position="250"/>
    </location>
</feature>
<evidence type="ECO:0000256" key="7">
    <source>
        <dbReference type="ARBA" id="ARBA00022679"/>
    </source>
</evidence>
<comment type="pathway">
    <text evidence="2 13">Glycolipid biosynthesis; glycosylphosphatidylinositol-anchor biosynthesis.</text>
</comment>
<dbReference type="STRING" id="215637.A0A4P9ZUF6"/>
<feature type="transmembrane region" description="Helical" evidence="13">
    <location>
        <begin position="388"/>
        <end position="408"/>
    </location>
</feature>
<comment type="subcellular location">
    <subcellularLocation>
        <location evidence="1 13">Endoplasmic reticulum membrane</location>
        <topology evidence="1 13">Multi-pass membrane protein</topology>
    </subcellularLocation>
</comment>
<feature type="signal peptide" evidence="14">
    <location>
        <begin position="1"/>
        <end position="22"/>
    </location>
</feature>
<dbReference type="UniPathway" id="UPA00196"/>
<dbReference type="GO" id="GO:0051751">
    <property type="term" value="F:alpha-1,4-mannosyltransferase activity"/>
    <property type="evidence" value="ECO:0007669"/>
    <property type="project" value="InterPro"/>
</dbReference>
<feature type="chain" id="PRO_5020363604" description="GPI mannosyltransferase 1" evidence="14">
    <location>
        <begin position="23"/>
        <end position="432"/>
    </location>
</feature>
<dbReference type="Pfam" id="PF05007">
    <property type="entry name" value="Mannosyl_trans"/>
    <property type="match status" value="1"/>
</dbReference>
<keyword evidence="7 13" id="KW-0808">Transferase</keyword>
<evidence type="ECO:0000313" key="16">
    <source>
        <dbReference type="Proteomes" id="UP000268162"/>
    </source>
</evidence>
<feature type="transmembrane region" description="Helical" evidence="13">
    <location>
        <begin position="154"/>
        <end position="172"/>
    </location>
</feature>
<evidence type="ECO:0000256" key="13">
    <source>
        <dbReference type="RuleBase" id="RU365064"/>
    </source>
</evidence>
<dbReference type="GO" id="GO:0004376">
    <property type="term" value="F:GPI mannosyltransferase activity"/>
    <property type="evidence" value="ECO:0007669"/>
    <property type="project" value="InterPro"/>
</dbReference>
<feature type="transmembrane region" description="Helical" evidence="13">
    <location>
        <begin position="362"/>
        <end position="381"/>
    </location>
</feature>
<evidence type="ECO:0000256" key="8">
    <source>
        <dbReference type="ARBA" id="ARBA00022692"/>
    </source>
</evidence>
<keyword evidence="6 13" id="KW-0328">Glycosyltransferase</keyword>
<dbReference type="EMBL" id="ML002529">
    <property type="protein sequence ID" value="RKP37183.1"/>
    <property type="molecule type" value="Genomic_DNA"/>
</dbReference>
<evidence type="ECO:0000256" key="11">
    <source>
        <dbReference type="ARBA" id="ARBA00023136"/>
    </source>
</evidence>
<organism evidence="15 16">
    <name type="scientific">Dimargaris cristalligena</name>
    <dbReference type="NCBI Taxonomy" id="215637"/>
    <lineage>
        <taxon>Eukaryota</taxon>
        <taxon>Fungi</taxon>
        <taxon>Fungi incertae sedis</taxon>
        <taxon>Zoopagomycota</taxon>
        <taxon>Kickxellomycotina</taxon>
        <taxon>Dimargaritomycetes</taxon>
        <taxon>Dimargaritales</taxon>
        <taxon>Dimargaritaceae</taxon>
        <taxon>Dimargaris</taxon>
    </lineage>
</organism>
<evidence type="ECO:0000313" key="15">
    <source>
        <dbReference type="EMBL" id="RKP37183.1"/>
    </source>
</evidence>
<keyword evidence="5 13" id="KW-0337">GPI-anchor biosynthesis</keyword>
<keyword evidence="14" id="KW-0732">Signal</keyword>
<dbReference type="GO" id="GO:0005789">
    <property type="term" value="C:endoplasmic reticulum membrane"/>
    <property type="evidence" value="ECO:0007669"/>
    <property type="project" value="UniProtKB-SubCell"/>
</dbReference>